<dbReference type="Pfam" id="PF18146">
    <property type="entry name" value="CinA_KH"/>
    <property type="match status" value="1"/>
</dbReference>
<dbReference type="NCBIfam" id="NF001813">
    <property type="entry name" value="PRK00549.1"/>
    <property type="match status" value="1"/>
</dbReference>
<dbReference type="PANTHER" id="PTHR13939">
    <property type="entry name" value="NICOTINAMIDE-NUCLEOTIDE AMIDOHYDROLASE PNCC"/>
    <property type="match status" value="1"/>
</dbReference>
<dbReference type="InterPro" id="IPR041424">
    <property type="entry name" value="CinA_KH"/>
</dbReference>
<name>A0A024P1F6_9BACI</name>
<dbReference type="InterPro" id="IPR008136">
    <property type="entry name" value="CinA_C"/>
</dbReference>
<comment type="similarity">
    <text evidence="1">Belongs to the CinA family.</text>
</comment>
<reference evidence="3 4" key="2">
    <citation type="submission" date="2014-05" db="EMBL/GenBank/DDBJ databases">
        <title>Draft genome sequence of Halobacillus karajensis HK-03.</title>
        <authorList>
            <person name="Khelaifia S."/>
            <person name="Croce O."/>
            <person name="Lagier J.C."/>
            <person name="Raoult D."/>
        </authorList>
    </citation>
    <scope>NUCLEOTIDE SEQUENCE [LARGE SCALE GENOMIC DNA]</scope>
    <source>
        <strain evidence="3 4">HD-03</strain>
    </source>
</reference>
<proteinExistence type="inferred from homology"/>
<dbReference type="SUPFAM" id="SSF53218">
    <property type="entry name" value="Molybdenum cofactor biosynthesis proteins"/>
    <property type="match status" value="1"/>
</dbReference>
<dbReference type="PANTHER" id="PTHR13939:SF0">
    <property type="entry name" value="NMN AMIDOHYDROLASE-LIKE PROTEIN YFAY"/>
    <property type="match status" value="1"/>
</dbReference>
<evidence type="ECO:0000256" key="1">
    <source>
        <dbReference type="HAMAP-Rule" id="MF_00226"/>
    </source>
</evidence>
<dbReference type="AlphaFoldDB" id="A0A024P1F6"/>
<dbReference type="PIRSF" id="PIRSF006728">
    <property type="entry name" value="CinA"/>
    <property type="match status" value="1"/>
</dbReference>
<dbReference type="Gene3D" id="3.40.980.10">
    <property type="entry name" value="MoaB/Mog-like domain"/>
    <property type="match status" value="1"/>
</dbReference>
<dbReference type="CDD" id="cd00885">
    <property type="entry name" value="cinA"/>
    <property type="match status" value="1"/>
</dbReference>
<keyword evidence="4" id="KW-1185">Reference proteome</keyword>
<reference evidence="4" key="1">
    <citation type="submission" date="2014-03" db="EMBL/GenBank/DDBJ databases">
        <authorList>
            <person name="Urmite Genomes U."/>
        </authorList>
    </citation>
    <scope>NUCLEOTIDE SEQUENCE [LARGE SCALE GENOMIC DNA]</scope>
    <source>
        <strain evidence="4">HD-03</strain>
    </source>
</reference>
<dbReference type="InterPro" id="IPR036653">
    <property type="entry name" value="CinA-like_C"/>
</dbReference>
<dbReference type="RefSeq" id="WP_035505224.1">
    <property type="nucleotide sequence ID" value="NZ_CCDH010000002.1"/>
</dbReference>
<dbReference type="Gene3D" id="3.90.950.20">
    <property type="entry name" value="CinA-like"/>
    <property type="match status" value="1"/>
</dbReference>
<feature type="domain" description="MoaB/Mog" evidence="2">
    <location>
        <begin position="4"/>
        <end position="171"/>
    </location>
</feature>
<evidence type="ECO:0000313" key="4">
    <source>
        <dbReference type="Proteomes" id="UP000028868"/>
    </source>
</evidence>
<dbReference type="Pfam" id="PF00994">
    <property type="entry name" value="MoCF_biosynth"/>
    <property type="match status" value="1"/>
</dbReference>
<dbReference type="SMART" id="SM00852">
    <property type="entry name" value="MoCF_biosynth"/>
    <property type="match status" value="1"/>
</dbReference>
<dbReference type="EMBL" id="CCDI010000001">
    <property type="protein sequence ID" value="CDQ22134.1"/>
    <property type="molecule type" value="Genomic_DNA"/>
</dbReference>
<dbReference type="InterPro" id="IPR050101">
    <property type="entry name" value="CinA"/>
</dbReference>
<evidence type="ECO:0000313" key="3">
    <source>
        <dbReference type="EMBL" id="CDQ22134.1"/>
    </source>
</evidence>
<dbReference type="InterPro" id="IPR008135">
    <property type="entry name" value="Competence-induced_CinA"/>
</dbReference>
<gene>
    <name evidence="1 3" type="primary">cinA</name>
    <name evidence="3" type="ORF">BN983_00337</name>
</gene>
<dbReference type="Gene3D" id="3.30.70.2860">
    <property type="match status" value="1"/>
</dbReference>
<dbReference type="NCBIfam" id="TIGR00199">
    <property type="entry name" value="PncC_domain"/>
    <property type="match status" value="1"/>
</dbReference>
<dbReference type="NCBIfam" id="TIGR00177">
    <property type="entry name" value="molyb_syn"/>
    <property type="match status" value="1"/>
</dbReference>
<dbReference type="SUPFAM" id="SSF142433">
    <property type="entry name" value="CinA-like"/>
    <property type="match status" value="1"/>
</dbReference>
<dbReference type="HAMAP" id="MF_00226_B">
    <property type="entry name" value="CinA_B"/>
    <property type="match status" value="1"/>
</dbReference>
<comment type="caution">
    <text evidence="3">The sequence shown here is derived from an EMBL/GenBank/DDBJ whole genome shotgun (WGS) entry which is preliminary data.</text>
</comment>
<protein>
    <recommendedName>
        <fullName evidence="1">Putative competence-damage inducible protein</fullName>
    </recommendedName>
</protein>
<dbReference type="InterPro" id="IPR001453">
    <property type="entry name" value="MoaB/Mog_dom"/>
</dbReference>
<organism evidence="3 4">
    <name type="scientific">Halobacillus karajensis</name>
    <dbReference type="NCBI Taxonomy" id="195088"/>
    <lineage>
        <taxon>Bacteria</taxon>
        <taxon>Bacillati</taxon>
        <taxon>Bacillota</taxon>
        <taxon>Bacilli</taxon>
        <taxon>Bacillales</taxon>
        <taxon>Bacillaceae</taxon>
        <taxon>Halobacillus</taxon>
    </lineage>
</organism>
<dbReference type="NCBIfam" id="TIGR00200">
    <property type="entry name" value="cinA_nterm"/>
    <property type="match status" value="1"/>
</dbReference>
<dbReference type="Pfam" id="PF02464">
    <property type="entry name" value="CinA"/>
    <property type="match status" value="1"/>
</dbReference>
<accession>A0A024P1F6</accession>
<sequence>MRSEIIAVGTELLLGQISNTNAQWISSRLADLGIPVYHHTVVGDNLERVSATFNQAQERSDVVIVTGGLGPTEDDLTREGGKVVFGQELVEHKETMEKIQRYFDQNQKRMSENNRKQALVFKDADVLENSEGMAPGQIYHHNRVLWIFLPGVPTEMKHLVNNHVIPYIRSNFQLGSQIVSEMMHFIGIGESDLETKLHSFITSQTNPTIAPLASEGEVGLRLTATGDTTDEARQKIKDLKHQLLEYVGDFYYGSDSITIEETVSDLLKEKELTIGSAESFTGGKFLERMVSLPGASSICKGGCMVYTAEMKENILHVPKSLINEYGTISYECAEVMALKSKELLDVDIAVSFTGVAGPSSSEGQPPGTVFIGLQIGEKKTEVYKYHFHGGRDQVRIRAVKKAYEILFHRLKK</sequence>
<dbReference type="InterPro" id="IPR036425">
    <property type="entry name" value="MoaB/Mog-like_dom_sf"/>
</dbReference>
<evidence type="ECO:0000259" key="2">
    <source>
        <dbReference type="SMART" id="SM00852"/>
    </source>
</evidence>
<dbReference type="Proteomes" id="UP000028868">
    <property type="component" value="Unassembled WGS sequence"/>
</dbReference>